<dbReference type="PANTHER" id="PTHR42872:SF3">
    <property type="entry name" value="PROTEIN-GLUTAMATE METHYLESTERASE_PROTEIN-GLUTAMINE GLUTAMINASE 1"/>
    <property type="match status" value="1"/>
</dbReference>
<keyword evidence="3" id="KW-0963">Cytoplasm</keyword>
<feature type="active site" evidence="3 4">
    <location>
        <position position="322"/>
    </location>
</feature>
<comment type="catalytic activity">
    <reaction evidence="2 3">
        <text>[protein]-L-glutamate 5-O-methyl ester + H2O = L-glutamyl-[protein] + methanol + H(+)</text>
        <dbReference type="Rhea" id="RHEA:23236"/>
        <dbReference type="Rhea" id="RHEA-COMP:10208"/>
        <dbReference type="Rhea" id="RHEA-COMP:10311"/>
        <dbReference type="ChEBI" id="CHEBI:15377"/>
        <dbReference type="ChEBI" id="CHEBI:15378"/>
        <dbReference type="ChEBI" id="CHEBI:17790"/>
        <dbReference type="ChEBI" id="CHEBI:29973"/>
        <dbReference type="ChEBI" id="CHEBI:82795"/>
        <dbReference type="EC" id="3.1.1.61"/>
    </reaction>
</comment>
<sequence>MELSSKSKLLVVDDSAFMRKLISDFFVGNPKVEVVGTARNGKDAIKKIQSLKPDVVTMDVEMPELNGLDALKEIMTVSPVPVIMLSSTTLQGAENALKAMENGAVDFVAKPSGTISLDLHRIKEELVHKVEHAAHVSVTKLKKASFAPVSVSKSSLLNENRQLIKNSLTQVTQTVSKELTKRKDWNQLTKKIVLIGTSTGGPRALQEVIAKLPSRIKAPILIVQHMPAGFTKSLSDRLNQLSQIKVKEAQHGDLLQNGVAYIAPGGHHLKLEKRGASYEIVLDQTEPPRAGHRPSVDVMFESASKIKDMDKVAVIMTGMGSDGSKGLMQLKENGNVMAIAESEKTCIVYGMPKAAVETQLVNEIVDVDNIAEAIMKYLP</sequence>
<comment type="domain">
    <text evidence="3">Contains a C-terminal catalytic domain, and an N-terminal region which modulates catalytic activity.</text>
</comment>
<evidence type="ECO:0000256" key="2">
    <source>
        <dbReference type="ARBA" id="ARBA00048267"/>
    </source>
</evidence>
<dbReference type="HAMAP" id="MF_00099">
    <property type="entry name" value="CheB_chemtxs"/>
    <property type="match status" value="1"/>
</dbReference>
<name>A0ABT8GS70_9BACL</name>
<dbReference type="SUPFAM" id="SSF52172">
    <property type="entry name" value="CheY-like"/>
    <property type="match status" value="1"/>
</dbReference>
<dbReference type="SMART" id="SM00448">
    <property type="entry name" value="REC"/>
    <property type="match status" value="1"/>
</dbReference>
<organism evidence="8 9">
    <name type="scientific">Ureibacillus aquaedulcis</name>
    <dbReference type="NCBI Taxonomy" id="3058421"/>
    <lineage>
        <taxon>Bacteria</taxon>
        <taxon>Bacillati</taxon>
        <taxon>Bacillota</taxon>
        <taxon>Bacilli</taxon>
        <taxon>Bacillales</taxon>
        <taxon>Caryophanaceae</taxon>
        <taxon>Ureibacillus</taxon>
    </lineage>
</organism>
<evidence type="ECO:0000313" key="8">
    <source>
        <dbReference type="EMBL" id="MDN4494263.1"/>
    </source>
</evidence>
<feature type="active site" evidence="3 4">
    <location>
        <position position="225"/>
    </location>
</feature>
<dbReference type="EC" id="3.5.1.44" evidence="3"/>
<comment type="similarity">
    <text evidence="3">Belongs to the CheB family.</text>
</comment>
<dbReference type="PROSITE" id="PS50122">
    <property type="entry name" value="CHEB"/>
    <property type="match status" value="1"/>
</dbReference>
<gene>
    <name evidence="3" type="primary">cheB</name>
    <name evidence="8" type="ORF">QYB95_11985</name>
</gene>
<dbReference type="NCBIfam" id="NF001965">
    <property type="entry name" value="PRK00742.1"/>
    <property type="match status" value="1"/>
</dbReference>
<dbReference type="Pfam" id="PF01339">
    <property type="entry name" value="CheB_methylest"/>
    <property type="match status" value="1"/>
</dbReference>
<keyword evidence="3 4" id="KW-0145">Chemotaxis</keyword>
<dbReference type="InterPro" id="IPR000673">
    <property type="entry name" value="Sig_transdc_resp-reg_Me-estase"/>
</dbReference>
<dbReference type="InterPro" id="IPR035909">
    <property type="entry name" value="CheB_C"/>
</dbReference>
<keyword evidence="3 5" id="KW-0597">Phosphoprotein</keyword>
<dbReference type="GO" id="GO:0008984">
    <property type="term" value="F:protein-glutamate methylesterase activity"/>
    <property type="evidence" value="ECO:0007669"/>
    <property type="project" value="UniProtKB-EC"/>
</dbReference>
<accession>A0ABT8GS70</accession>
<comment type="PTM">
    <text evidence="3">Phosphorylated by CheA. Phosphorylation of the N-terminal regulatory domain activates the methylesterase activity.</text>
</comment>
<feature type="domain" description="CheB-type methylesterase" evidence="7">
    <location>
        <begin position="187"/>
        <end position="379"/>
    </location>
</feature>
<feature type="modified residue" description="4-aspartylphosphate" evidence="3 5">
    <location>
        <position position="59"/>
    </location>
</feature>
<dbReference type="CDD" id="cd17541">
    <property type="entry name" value="REC_CheB-like"/>
    <property type="match status" value="1"/>
</dbReference>
<evidence type="ECO:0000259" key="6">
    <source>
        <dbReference type="PROSITE" id="PS50110"/>
    </source>
</evidence>
<dbReference type="PANTHER" id="PTHR42872">
    <property type="entry name" value="PROTEIN-GLUTAMATE METHYLESTERASE/PROTEIN-GLUTAMINE GLUTAMINASE"/>
    <property type="match status" value="1"/>
</dbReference>
<evidence type="ECO:0000313" key="9">
    <source>
        <dbReference type="Proteomes" id="UP001172743"/>
    </source>
</evidence>
<keyword evidence="9" id="KW-1185">Reference proteome</keyword>
<dbReference type="InterPro" id="IPR001789">
    <property type="entry name" value="Sig_transdc_resp-reg_receiver"/>
</dbReference>
<comment type="function">
    <text evidence="3">Involved in chemotaxis. Part of a chemotaxis signal transduction system that modulates chemotaxis in response to various stimuli. Catalyzes the demethylation of specific methylglutamate residues introduced into the chemoreceptors (methyl-accepting chemotaxis proteins or MCP) by CheR. Also mediates the irreversible deamidation of specific glutamine residues to glutamic acid.</text>
</comment>
<feature type="domain" description="Response regulatory" evidence="6">
    <location>
        <begin position="8"/>
        <end position="125"/>
    </location>
</feature>
<comment type="subcellular location">
    <subcellularLocation>
        <location evidence="3">Cytoplasm</location>
    </subcellularLocation>
</comment>
<evidence type="ECO:0000256" key="3">
    <source>
        <dbReference type="HAMAP-Rule" id="MF_00099"/>
    </source>
</evidence>
<evidence type="ECO:0000259" key="7">
    <source>
        <dbReference type="PROSITE" id="PS50122"/>
    </source>
</evidence>
<feature type="active site" evidence="3 4">
    <location>
        <position position="198"/>
    </location>
</feature>
<comment type="caution">
    <text evidence="8">The sequence shown here is derived from an EMBL/GenBank/DDBJ whole genome shotgun (WGS) entry which is preliminary data.</text>
</comment>
<protein>
    <recommendedName>
        <fullName evidence="3">Protein-glutamate methylesterase/protein-glutamine glutaminase</fullName>
        <ecNumber evidence="3">3.1.1.61</ecNumber>
        <ecNumber evidence="3">3.5.1.44</ecNumber>
    </recommendedName>
</protein>
<dbReference type="SUPFAM" id="SSF52738">
    <property type="entry name" value="Methylesterase CheB, C-terminal domain"/>
    <property type="match status" value="1"/>
</dbReference>
<proteinExistence type="inferred from homology"/>
<evidence type="ECO:0000256" key="1">
    <source>
        <dbReference type="ARBA" id="ARBA00022801"/>
    </source>
</evidence>
<comment type="catalytic activity">
    <reaction evidence="3">
        <text>L-glutaminyl-[protein] + H2O = L-glutamyl-[protein] + NH4(+)</text>
        <dbReference type="Rhea" id="RHEA:16441"/>
        <dbReference type="Rhea" id="RHEA-COMP:10207"/>
        <dbReference type="Rhea" id="RHEA-COMP:10208"/>
        <dbReference type="ChEBI" id="CHEBI:15377"/>
        <dbReference type="ChEBI" id="CHEBI:28938"/>
        <dbReference type="ChEBI" id="CHEBI:29973"/>
        <dbReference type="ChEBI" id="CHEBI:30011"/>
        <dbReference type="EC" id="3.5.1.44"/>
    </reaction>
</comment>
<dbReference type="EC" id="3.1.1.61" evidence="3"/>
<dbReference type="CDD" id="cd16432">
    <property type="entry name" value="CheB_Rec"/>
    <property type="match status" value="1"/>
</dbReference>
<evidence type="ECO:0000256" key="5">
    <source>
        <dbReference type="PROSITE-ProRule" id="PRU00169"/>
    </source>
</evidence>
<dbReference type="InterPro" id="IPR008248">
    <property type="entry name" value="CheB-like"/>
</dbReference>
<dbReference type="PIRSF" id="PIRSF000876">
    <property type="entry name" value="RR_chemtxs_CheB"/>
    <property type="match status" value="1"/>
</dbReference>
<dbReference type="PROSITE" id="PS50110">
    <property type="entry name" value="RESPONSE_REGULATORY"/>
    <property type="match status" value="1"/>
</dbReference>
<reference evidence="8" key="1">
    <citation type="submission" date="2023-07" db="EMBL/GenBank/DDBJ databases">
        <title>Ureibacillus sp. isolated from freshwater well.</title>
        <authorList>
            <person name="Kirdat K."/>
            <person name="Bhatt A."/>
            <person name="Teware R."/>
            <person name="Bhavsar Y."/>
            <person name="Yadav A."/>
        </authorList>
    </citation>
    <scope>NUCLEOTIDE SEQUENCE</scope>
    <source>
        <strain evidence="8">BA0131</strain>
    </source>
</reference>
<dbReference type="Gene3D" id="3.40.50.2300">
    <property type="match status" value="1"/>
</dbReference>
<dbReference type="InterPro" id="IPR011006">
    <property type="entry name" value="CheY-like_superfamily"/>
</dbReference>
<dbReference type="EMBL" id="JAUHTQ010000008">
    <property type="protein sequence ID" value="MDN4494263.1"/>
    <property type="molecule type" value="Genomic_DNA"/>
</dbReference>
<dbReference type="Pfam" id="PF00072">
    <property type="entry name" value="Response_reg"/>
    <property type="match status" value="1"/>
</dbReference>
<evidence type="ECO:0000256" key="4">
    <source>
        <dbReference type="PROSITE-ProRule" id="PRU00050"/>
    </source>
</evidence>
<dbReference type="Proteomes" id="UP001172743">
    <property type="component" value="Unassembled WGS sequence"/>
</dbReference>
<keyword evidence="1 3" id="KW-0378">Hydrolase</keyword>
<dbReference type="Gene3D" id="3.40.50.180">
    <property type="entry name" value="Methylesterase CheB, C-terminal domain"/>
    <property type="match status" value="1"/>
</dbReference>
<dbReference type="RefSeq" id="WP_301138562.1">
    <property type="nucleotide sequence ID" value="NZ_JAUHTQ010000008.1"/>
</dbReference>